<proteinExistence type="predicted"/>
<dbReference type="AlphaFoldDB" id="A0A498P0Q0"/>
<sequence length="197" mass="22735">MRTAQRDLHAIQVTIYSKHDRHFSLQLNTWLVRKVPKAAVTLDFKHVKFPRMLQRSGMPQKGRRSQAQKLRWTKVDLTGWASISKDVAQVSDRQQSEDGDNTSRILSVQASHCQSEGTLFKQPDLDRVLEEGDALYVGIKMQLIAEGRFRWNHLSMGEVPVSITTSNHTYNIQKSEVLMGYLRARGNPEMERWWISS</sequence>
<dbReference type="Proteomes" id="UP000290572">
    <property type="component" value="Unassembled WGS sequence"/>
</dbReference>
<accession>A0A498P0Q0</accession>
<keyword evidence="1" id="KW-0378">Hydrolase</keyword>
<reference evidence="1 2" key="1">
    <citation type="submission" date="2018-03" db="EMBL/GenBank/DDBJ databases">
        <title>Draft genome sequence of Rohu Carp (Labeo rohita).</title>
        <authorList>
            <person name="Das P."/>
            <person name="Kushwaha B."/>
            <person name="Joshi C.G."/>
            <person name="Kumar D."/>
            <person name="Nagpure N.S."/>
            <person name="Sahoo L."/>
            <person name="Das S.P."/>
            <person name="Bit A."/>
            <person name="Patnaik S."/>
            <person name="Meher P.K."/>
            <person name="Jayasankar P."/>
            <person name="Koringa P.G."/>
            <person name="Patel N.V."/>
            <person name="Hinsu A.T."/>
            <person name="Kumar R."/>
            <person name="Pandey M."/>
            <person name="Agarwal S."/>
            <person name="Srivastava S."/>
            <person name="Singh M."/>
            <person name="Iquebal M.A."/>
            <person name="Jaiswal S."/>
            <person name="Angadi U.B."/>
            <person name="Kumar N."/>
            <person name="Raza M."/>
            <person name="Shah T.M."/>
            <person name="Rai A."/>
            <person name="Jena J.K."/>
        </authorList>
    </citation>
    <scope>NUCLEOTIDE SEQUENCE [LARGE SCALE GENOMIC DNA]</scope>
    <source>
        <strain evidence="1">DASCIFA01</strain>
        <tissue evidence="1">Testis</tissue>
    </source>
</reference>
<dbReference type="GO" id="GO:0004386">
    <property type="term" value="F:helicase activity"/>
    <property type="evidence" value="ECO:0007669"/>
    <property type="project" value="UniProtKB-KW"/>
</dbReference>
<evidence type="ECO:0000313" key="2">
    <source>
        <dbReference type="Proteomes" id="UP000290572"/>
    </source>
</evidence>
<dbReference type="GO" id="GO:0004519">
    <property type="term" value="F:endonuclease activity"/>
    <property type="evidence" value="ECO:0007669"/>
    <property type="project" value="UniProtKB-KW"/>
</dbReference>
<keyword evidence="1" id="KW-0347">Helicase</keyword>
<keyword evidence="1" id="KW-0547">Nucleotide-binding</keyword>
<dbReference type="Gene3D" id="3.90.70.120">
    <property type="match status" value="1"/>
</dbReference>
<protein>
    <submittedName>
        <fullName evidence="1">Replicase helicase endonuclease</fullName>
    </submittedName>
</protein>
<keyword evidence="2" id="KW-1185">Reference proteome</keyword>
<comment type="caution">
    <text evidence="1">The sequence shown here is derived from an EMBL/GenBank/DDBJ whole genome shotgun (WGS) entry which is preliminary data.</text>
</comment>
<keyword evidence="1" id="KW-0067">ATP-binding</keyword>
<keyword evidence="1" id="KW-0540">Nuclease</keyword>
<evidence type="ECO:0000313" key="1">
    <source>
        <dbReference type="EMBL" id="RXN38172.1"/>
    </source>
</evidence>
<name>A0A498P0Q0_LABRO</name>
<keyword evidence="1" id="KW-0255">Endonuclease</keyword>
<gene>
    <name evidence="1" type="ORF">ROHU_001369</name>
</gene>
<dbReference type="EMBL" id="QBIY01005086">
    <property type="protein sequence ID" value="RXN38172.1"/>
    <property type="molecule type" value="Genomic_DNA"/>
</dbReference>
<organism evidence="1 2">
    <name type="scientific">Labeo rohita</name>
    <name type="common">Indian major carp</name>
    <name type="synonym">Cyprinus rohita</name>
    <dbReference type="NCBI Taxonomy" id="84645"/>
    <lineage>
        <taxon>Eukaryota</taxon>
        <taxon>Metazoa</taxon>
        <taxon>Chordata</taxon>
        <taxon>Craniata</taxon>
        <taxon>Vertebrata</taxon>
        <taxon>Euteleostomi</taxon>
        <taxon>Actinopterygii</taxon>
        <taxon>Neopterygii</taxon>
        <taxon>Teleostei</taxon>
        <taxon>Ostariophysi</taxon>
        <taxon>Cypriniformes</taxon>
        <taxon>Cyprinidae</taxon>
        <taxon>Labeoninae</taxon>
        <taxon>Labeonini</taxon>
        <taxon>Labeo</taxon>
    </lineage>
</organism>